<dbReference type="Proteomes" id="UP000319255">
    <property type="component" value="Unassembled WGS sequence"/>
</dbReference>
<dbReference type="AlphaFoldDB" id="A0A501WX04"/>
<proteinExistence type="inferred from homology"/>
<dbReference type="GO" id="GO:0005975">
    <property type="term" value="P:carbohydrate metabolic process"/>
    <property type="evidence" value="ECO:0007669"/>
    <property type="project" value="InterPro"/>
</dbReference>
<evidence type="ECO:0000256" key="2">
    <source>
        <dbReference type="ARBA" id="ARBA00005336"/>
    </source>
</evidence>
<dbReference type="OrthoDB" id="9786661at2"/>
<evidence type="ECO:0000259" key="6">
    <source>
        <dbReference type="Pfam" id="PF00933"/>
    </source>
</evidence>
<evidence type="ECO:0000313" key="8">
    <source>
        <dbReference type="Proteomes" id="UP000319255"/>
    </source>
</evidence>
<dbReference type="PANTHER" id="PTHR30480">
    <property type="entry name" value="BETA-HEXOSAMINIDASE-RELATED"/>
    <property type="match status" value="1"/>
</dbReference>
<accession>A0A501WX04</accession>
<evidence type="ECO:0000256" key="1">
    <source>
        <dbReference type="ARBA" id="ARBA00001231"/>
    </source>
</evidence>
<dbReference type="NCBIfam" id="NF003740">
    <property type="entry name" value="PRK05337.1"/>
    <property type="match status" value="1"/>
</dbReference>
<evidence type="ECO:0000256" key="5">
    <source>
        <dbReference type="ARBA" id="ARBA00023295"/>
    </source>
</evidence>
<keyword evidence="8" id="KW-1185">Reference proteome</keyword>
<dbReference type="InterPro" id="IPR036962">
    <property type="entry name" value="Glyco_hydro_3_N_sf"/>
</dbReference>
<evidence type="ECO:0000313" key="7">
    <source>
        <dbReference type="EMBL" id="TPE51481.1"/>
    </source>
</evidence>
<dbReference type="InterPro" id="IPR017853">
    <property type="entry name" value="GH"/>
</dbReference>
<comment type="similarity">
    <text evidence="2">Belongs to the glycosyl hydrolase 3 family.</text>
</comment>
<sequence>MAARAVILGCAGPELSEDERRFFAAADPWGFILFARNIETPEQTRALTRALRDSVGRDAPVLVDQEGGRVARLRGPVWREWAPALEECAGLPVAARARAMHLRYRLIAGELAEIGIDVNCAPVLDLARAETHGILLNRCYSGDPAEVAAMGRAVAEGLLAGGVLPILKHMPGQGRAPLDSHRELPVVEAEAAALEAADFAPFRALADMPMAMSAHVVYRALDPERPATQSPRVIGMIRESIGFDGLLMTDDLSMQALKGDFGERAARALDAGCDMVLHCNGVAGEMAAVVAAVPRLAGRARARAEAALARRGGAPGESAAFEAEYRALAAGASAHA</sequence>
<dbReference type="PANTHER" id="PTHR30480:SF13">
    <property type="entry name" value="BETA-HEXOSAMINIDASE"/>
    <property type="match status" value="1"/>
</dbReference>
<dbReference type="Pfam" id="PF00933">
    <property type="entry name" value="Glyco_hydro_3"/>
    <property type="match status" value="1"/>
</dbReference>
<dbReference type="GO" id="GO:0009254">
    <property type="term" value="P:peptidoglycan turnover"/>
    <property type="evidence" value="ECO:0007669"/>
    <property type="project" value="TreeGrafter"/>
</dbReference>
<reference evidence="7 8" key="1">
    <citation type="submission" date="2019-06" db="EMBL/GenBank/DDBJ databases">
        <title>A novel bacterium of genus Amaricoccus, isolated from marine sediment.</title>
        <authorList>
            <person name="Huang H."/>
            <person name="Mo K."/>
            <person name="Hu Y."/>
        </authorList>
    </citation>
    <scope>NUCLEOTIDE SEQUENCE [LARGE SCALE GENOMIC DNA]</scope>
    <source>
        <strain evidence="7 8">HB172011</strain>
    </source>
</reference>
<feature type="domain" description="Glycoside hydrolase family 3 N-terminal" evidence="6">
    <location>
        <begin position="30"/>
        <end position="297"/>
    </location>
</feature>
<dbReference type="EMBL" id="VFRP01000007">
    <property type="protein sequence ID" value="TPE51481.1"/>
    <property type="molecule type" value="Genomic_DNA"/>
</dbReference>
<dbReference type="RefSeq" id="WP_140453917.1">
    <property type="nucleotide sequence ID" value="NZ_VFRP01000007.1"/>
</dbReference>
<keyword evidence="5 7" id="KW-0326">Glycosidase</keyword>
<keyword evidence="4 7" id="KW-0378">Hydrolase</keyword>
<evidence type="ECO:0000256" key="3">
    <source>
        <dbReference type="ARBA" id="ARBA00012663"/>
    </source>
</evidence>
<organism evidence="7 8">
    <name type="scientific">Amaricoccus solimangrovi</name>
    <dbReference type="NCBI Taxonomy" id="2589815"/>
    <lineage>
        <taxon>Bacteria</taxon>
        <taxon>Pseudomonadati</taxon>
        <taxon>Pseudomonadota</taxon>
        <taxon>Alphaproteobacteria</taxon>
        <taxon>Rhodobacterales</taxon>
        <taxon>Paracoccaceae</taxon>
        <taxon>Amaricoccus</taxon>
    </lineage>
</organism>
<dbReference type="EC" id="3.2.1.52" evidence="3"/>
<comment type="catalytic activity">
    <reaction evidence="1">
        <text>Hydrolysis of terminal non-reducing N-acetyl-D-hexosamine residues in N-acetyl-beta-D-hexosaminides.</text>
        <dbReference type="EC" id="3.2.1.52"/>
    </reaction>
</comment>
<protein>
    <recommendedName>
        <fullName evidence="3">beta-N-acetylhexosaminidase</fullName>
        <ecNumber evidence="3">3.2.1.52</ecNumber>
    </recommendedName>
</protein>
<evidence type="ECO:0000256" key="4">
    <source>
        <dbReference type="ARBA" id="ARBA00022801"/>
    </source>
</evidence>
<dbReference type="Gene3D" id="3.20.20.300">
    <property type="entry name" value="Glycoside hydrolase, family 3, N-terminal domain"/>
    <property type="match status" value="1"/>
</dbReference>
<gene>
    <name evidence="7" type="primary">nagZ</name>
    <name evidence="7" type="ORF">FJM51_09610</name>
</gene>
<dbReference type="SUPFAM" id="SSF51445">
    <property type="entry name" value="(Trans)glycosidases"/>
    <property type="match status" value="1"/>
</dbReference>
<dbReference type="InterPro" id="IPR050226">
    <property type="entry name" value="NagZ_Beta-hexosaminidase"/>
</dbReference>
<dbReference type="InterPro" id="IPR001764">
    <property type="entry name" value="Glyco_hydro_3_N"/>
</dbReference>
<comment type="caution">
    <text evidence="7">The sequence shown here is derived from an EMBL/GenBank/DDBJ whole genome shotgun (WGS) entry which is preliminary data.</text>
</comment>
<dbReference type="GO" id="GO:0004563">
    <property type="term" value="F:beta-N-acetylhexosaminidase activity"/>
    <property type="evidence" value="ECO:0007669"/>
    <property type="project" value="UniProtKB-EC"/>
</dbReference>
<name>A0A501WX04_9RHOB</name>